<dbReference type="RefSeq" id="WP_203302522.1">
    <property type="nucleotide sequence ID" value="NZ_JAAEBW010000003.1"/>
</dbReference>
<evidence type="ECO:0000256" key="1">
    <source>
        <dbReference type="SAM" id="Phobius"/>
    </source>
</evidence>
<keyword evidence="1" id="KW-0812">Transmembrane</keyword>
<keyword evidence="1" id="KW-1133">Transmembrane helix</keyword>
<accession>A0ABS1ZG81</accession>
<name>A0ABS1ZG81_9PSED</name>
<feature type="transmembrane region" description="Helical" evidence="1">
    <location>
        <begin position="51"/>
        <end position="74"/>
    </location>
</feature>
<sequence length="132" mass="15166">MKAYVEISRRVFSWWRAAHLCLLFAGRDWLNARLPATDTPRMSVKNFESPASRLGFVVFCFSSALCLVAFVVTYESLHDVSFYRLAYLIFDRSIHWQQTAFKIGLAGVVVGAALAWDFLSFAKRVYDWIKKG</sequence>
<organism evidence="2 3">
    <name type="scientific">Pseudomonas weihenstephanensis</name>
    <dbReference type="NCBI Taxonomy" id="1608994"/>
    <lineage>
        <taxon>Bacteria</taxon>
        <taxon>Pseudomonadati</taxon>
        <taxon>Pseudomonadota</taxon>
        <taxon>Gammaproteobacteria</taxon>
        <taxon>Pseudomonadales</taxon>
        <taxon>Pseudomonadaceae</taxon>
        <taxon>Pseudomonas</taxon>
    </lineage>
</organism>
<protein>
    <submittedName>
        <fullName evidence="2">Uncharacterized protein</fullName>
    </submittedName>
</protein>
<evidence type="ECO:0000313" key="2">
    <source>
        <dbReference type="EMBL" id="MBM1195010.1"/>
    </source>
</evidence>
<reference evidence="2 3" key="1">
    <citation type="submission" date="2020-01" db="EMBL/GenBank/DDBJ databases">
        <title>Comparative genomics of meat spoilage bacteria.</title>
        <authorList>
            <person name="Hilgarth M."/>
            <person name="Vogel R.F."/>
        </authorList>
    </citation>
    <scope>NUCLEOTIDE SEQUENCE [LARGE SCALE GENOMIC DNA]</scope>
    <source>
        <strain evidence="2 3">TMW2.2077</strain>
    </source>
</reference>
<evidence type="ECO:0000313" key="3">
    <source>
        <dbReference type="Proteomes" id="UP000809529"/>
    </source>
</evidence>
<keyword evidence="1" id="KW-0472">Membrane</keyword>
<keyword evidence="3" id="KW-1185">Reference proteome</keyword>
<dbReference type="EMBL" id="JAAEBW010000003">
    <property type="protein sequence ID" value="MBM1195010.1"/>
    <property type="molecule type" value="Genomic_DNA"/>
</dbReference>
<gene>
    <name evidence="2" type="ORF">GYN02_07440</name>
</gene>
<comment type="caution">
    <text evidence="2">The sequence shown here is derived from an EMBL/GenBank/DDBJ whole genome shotgun (WGS) entry which is preliminary data.</text>
</comment>
<feature type="transmembrane region" description="Helical" evidence="1">
    <location>
        <begin position="100"/>
        <end position="122"/>
    </location>
</feature>
<dbReference type="Proteomes" id="UP000809529">
    <property type="component" value="Unassembled WGS sequence"/>
</dbReference>
<proteinExistence type="predicted"/>